<feature type="compositionally biased region" description="Low complexity" evidence="1">
    <location>
        <begin position="111"/>
        <end position="136"/>
    </location>
</feature>
<feature type="region of interest" description="Disordered" evidence="1">
    <location>
        <begin position="925"/>
        <end position="946"/>
    </location>
</feature>
<evidence type="ECO:0000313" key="5">
    <source>
        <dbReference type="Proteomes" id="UP000602905"/>
    </source>
</evidence>
<dbReference type="Pfam" id="PF14616">
    <property type="entry name" value="Rua1_C"/>
    <property type="match status" value="1"/>
</dbReference>
<feature type="compositionally biased region" description="Low complexity" evidence="1">
    <location>
        <begin position="925"/>
        <end position="936"/>
    </location>
</feature>
<evidence type="ECO:0000256" key="1">
    <source>
        <dbReference type="SAM" id="MobiDB-lite"/>
    </source>
</evidence>
<feature type="compositionally biased region" description="Polar residues" evidence="1">
    <location>
        <begin position="1029"/>
        <end position="1050"/>
    </location>
</feature>
<evidence type="ECO:0000313" key="4">
    <source>
        <dbReference type="EMBL" id="KAF8699631.1"/>
    </source>
</evidence>
<dbReference type="AlphaFoldDB" id="A0A8H7HMX2"/>
<dbReference type="PANTHER" id="PTHR28125:SF2">
    <property type="entry name" value="MEIOTIC EXPRESSION UP-REGULATED PROTEIN 26"/>
    <property type="match status" value="1"/>
</dbReference>
<evidence type="ECO:0000256" key="2">
    <source>
        <dbReference type="SAM" id="SignalP"/>
    </source>
</evidence>
<feature type="compositionally biased region" description="Polar residues" evidence="1">
    <location>
        <begin position="937"/>
        <end position="946"/>
    </location>
</feature>
<sequence>MPRTAQISRAYFYHVILCTHIWLLFHAAPHARVEERNDDGPAYNARPRPCPRAEDRKMALRARYGPGNRAWSYQRPAEDAGDGAPPLPSAFGLTLSADEHTPVPESRIDADAPTQTAADAARNANGSAKARAKNDGASAARAARAAKASAARSARASAGAQSAISVAAASIDTDFAPRRRSGRVPATTAKARGLSPTHTTAPQRTVKRKRSTLAPDVVHGPDADPEAALQPLDDATLPLAGDENPPAEQTPAPIRAPRISGVKRPRVSQKGEENAGIEVAGFFSHSCITFHSHTGGCDPILFFVRDTHTSVYFLDLDLKPLRGDEGDDGRRTTFGSTTSAPDPFTALSVADLVPSQDQTAHEQVDPTAANPENRHGANFRRLPPGVPVHRYLSGLYRRYPVSQVGLPKEVLAEVPDLDTSVALPPTTIPNATPFLNLYAPRRTRGIGADKHGLCPICAEPPSRGGRGKVMMLNMKLYNALYFTNDQLSPNVVQSPVVRHSNIVHVTSPFTPCPIRRAYTIRTDLVAMQTIICSLSPKTGLPFSPPMAFRSTPRKTVGAREKAALEEGLCHACQRWIVIEGVKAVEVLVPEIYWWKHASTCHKSRMLDGEGDFYVEDALFKRIVQWQRDHPAATTRASTTTGTVPKKEEPMDIDLQAPTVTSSRTGAMTPIRPNADEPDSSPLSSLDGTDATRVSPAGRKASAPALHYTPTSRGPFGPPSPSARAKSADPSIPPPPPGAPLTANHINTPQLANHALPGTLPGTPQTTASATPVMPVGALPTVPMETTDTEARSVVDSGVALSPHDPSKSIDDGMDGDAEAEGEDEDAEGEDDPTATAESTPVIPQLPVLTALPAVPVAEAELVRSAVGETPLPVAGAEGSLAPSVPQEQTPVVQQDAGGQEPLANAPQPTGLGLDTTIDLPISIQSSGEQAEAQQESTSVPTLGTGSQPIVAEPQVQVPEDVHMADASIAPADAPNPNPTPIPELQTAIPAPVGLQPIPENIPPAAPQQEVDSTPAPVPVPASEPAPTLTAATSQDTSVPQASAPTESSSVDEMAIPAVPAELPAVQEMDMYTNTATPNEQETAPLLTETDLALANTDLALAVGDIGLVSGLDGAEMSLVGEETAIPGGGLGIPAENLQPLATPVPSEPAPAVQEAVNNATNRADTPNGGGDDMFAFWNA</sequence>
<feature type="region of interest" description="Disordered" evidence="1">
    <location>
        <begin position="629"/>
        <end position="780"/>
    </location>
</feature>
<evidence type="ECO:0000259" key="3">
    <source>
        <dbReference type="Pfam" id="PF14616"/>
    </source>
</evidence>
<feature type="compositionally biased region" description="Low complexity" evidence="1">
    <location>
        <begin position="631"/>
        <end position="642"/>
    </location>
</feature>
<feature type="region of interest" description="Disordered" evidence="1">
    <location>
        <begin position="873"/>
        <end position="907"/>
    </location>
</feature>
<feature type="region of interest" description="Disordered" evidence="1">
    <location>
        <begin position="34"/>
        <end position="55"/>
    </location>
</feature>
<dbReference type="EMBL" id="JACYCD010000238">
    <property type="protein sequence ID" value="KAF8699631.1"/>
    <property type="molecule type" value="Genomic_DNA"/>
</dbReference>
<proteinExistence type="predicted"/>
<dbReference type="InterPro" id="IPR028012">
    <property type="entry name" value="Rua1_C"/>
</dbReference>
<keyword evidence="2" id="KW-0732">Signal</keyword>
<feature type="compositionally biased region" description="Acidic residues" evidence="1">
    <location>
        <begin position="811"/>
        <end position="832"/>
    </location>
</feature>
<protein>
    <recommendedName>
        <fullName evidence="3">Transcription regulator Rua1 C-terminal domain-containing protein</fullName>
    </recommendedName>
</protein>
<feature type="chain" id="PRO_5034644036" description="Transcription regulator Rua1 C-terminal domain-containing protein" evidence="2">
    <location>
        <begin position="28"/>
        <end position="1179"/>
    </location>
</feature>
<feature type="domain" description="Transcription regulator Rua1 C-terminal" evidence="3">
    <location>
        <begin position="537"/>
        <end position="601"/>
    </location>
</feature>
<name>A0A8H7HMX2_9AGAM</name>
<reference evidence="4" key="1">
    <citation type="submission" date="2020-09" db="EMBL/GenBank/DDBJ databases">
        <title>Comparative genome analyses of four rice-infecting Rhizoctonia solani isolates reveal extensive enrichment of homogalacturonan modification genes.</title>
        <authorList>
            <person name="Lee D.-Y."/>
            <person name="Jeon J."/>
            <person name="Kim K.-T."/>
            <person name="Cheong K."/>
            <person name="Song H."/>
            <person name="Choi G."/>
            <person name="Ko J."/>
            <person name="Opiyo S.O."/>
            <person name="Zuo S."/>
            <person name="Madhav S."/>
            <person name="Lee Y.-H."/>
            <person name="Wang G.-L."/>
        </authorList>
    </citation>
    <scope>NUCLEOTIDE SEQUENCE</scope>
    <source>
        <strain evidence="4">AG1-IA WGL</strain>
    </source>
</reference>
<gene>
    <name evidence="4" type="ORF">RHS03_07063</name>
</gene>
<feature type="compositionally biased region" description="Basic and acidic residues" evidence="1">
    <location>
        <begin position="97"/>
        <end position="110"/>
    </location>
</feature>
<feature type="signal peptide" evidence="2">
    <location>
        <begin position="1"/>
        <end position="27"/>
    </location>
</feature>
<organism evidence="4 5">
    <name type="scientific">Rhizoctonia solani</name>
    <dbReference type="NCBI Taxonomy" id="456999"/>
    <lineage>
        <taxon>Eukaryota</taxon>
        <taxon>Fungi</taxon>
        <taxon>Dikarya</taxon>
        <taxon>Basidiomycota</taxon>
        <taxon>Agaricomycotina</taxon>
        <taxon>Agaricomycetes</taxon>
        <taxon>Cantharellales</taxon>
        <taxon>Ceratobasidiaceae</taxon>
        <taxon>Rhizoctonia</taxon>
    </lineage>
</organism>
<feature type="region of interest" description="Disordered" evidence="1">
    <location>
        <begin position="796"/>
        <end position="842"/>
    </location>
</feature>
<feature type="region of interest" description="Disordered" evidence="1">
    <location>
        <begin position="993"/>
        <end position="1051"/>
    </location>
</feature>
<dbReference type="PANTHER" id="PTHR28125">
    <property type="entry name" value="MEIOTIC EXPRESSION UP-REGULATED PROTEIN 26"/>
    <property type="match status" value="1"/>
</dbReference>
<feature type="compositionally biased region" description="Low complexity" evidence="1">
    <location>
        <begin position="755"/>
        <end position="766"/>
    </location>
</feature>
<feature type="region of interest" description="Disordered" evidence="1">
    <location>
        <begin position="68"/>
        <end position="136"/>
    </location>
</feature>
<dbReference type="Proteomes" id="UP000602905">
    <property type="component" value="Unassembled WGS sequence"/>
</dbReference>
<feature type="non-terminal residue" evidence="4">
    <location>
        <position position="1179"/>
    </location>
</feature>
<feature type="region of interest" description="Disordered" evidence="1">
    <location>
        <begin position="176"/>
        <end position="229"/>
    </location>
</feature>
<feature type="region of interest" description="Disordered" evidence="1">
    <location>
        <begin position="355"/>
        <end position="381"/>
    </location>
</feature>
<dbReference type="OrthoDB" id="5595379at2759"/>
<comment type="caution">
    <text evidence="4">The sequence shown here is derived from an EMBL/GenBank/DDBJ whole genome shotgun (WGS) entry which is preliminary data.</text>
</comment>
<accession>A0A8H7HMX2</accession>